<evidence type="ECO:0000313" key="1">
    <source>
        <dbReference type="EMBL" id="SFA50490.1"/>
    </source>
</evidence>
<name>A0A1I0TFG4_9BACL</name>
<evidence type="ECO:0000313" key="2">
    <source>
        <dbReference type="Proteomes" id="UP000198979"/>
    </source>
</evidence>
<sequence>YFPGTMVEKKKKYVQFVKADIVPNCIEEE</sequence>
<feature type="non-terminal residue" evidence="1">
    <location>
        <position position="1"/>
    </location>
</feature>
<accession>A0A1I0TFG4</accession>
<dbReference type="Proteomes" id="UP000198979">
    <property type="component" value="Unassembled WGS sequence"/>
</dbReference>
<keyword evidence="2" id="KW-1185">Reference proteome</keyword>
<protein>
    <submittedName>
        <fullName evidence="1">Uncharacterized protein</fullName>
    </submittedName>
</protein>
<dbReference type="EMBL" id="FOJQ01000025">
    <property type="protein sequence ID" value="SFA50490.1"/>
    <property type="molecule type" value="Genomic_DNA"/>
</dbReference>
<organism evidence="1 2">
    <name type="scientific">Anoxybacillus pushchinoensis</name>
    <dbReference type="NCBI Taxonomy" id="150248"/>
    <lineage>
        <taxon>Bacteria</taxon>
        <taxon>Bacillati</taxon>
        <taxon>Bacillota</taxon>
        <taxon>Bacilli</taxon>
        <taxon>Bacillales</taxon>
        <taxon>Anoxybacillaceae</taxon>
        <taxon>Anoxybacillus</taxon>
    </lineage>
</organism>
<dbReference type="AlphaFoldDB" id="A0A1I0TFG4"/>
<reference evidence="2" key="1">
    <citation type="submission" date="2016-10" db="EMBL/GenBank/DDBJ databases">
        <authorList>
            <person name="Varghese N."/>
            <person name="Submissions S."/>
        </authorList>
    </citation>
    <scope>NUCLEOTIDE SEQUENCE [LARGE SCALE GENOMIC DNA]</scope>
    <source>
        <strain evidence="2">K1</strain>
    </source>
</reference>
<proteinExistence type="predicted"/>
<gene>
    <name evidence="1" type="ORF">SAMN05216169_10251</name>
</gene>